<comment type="cofactor">
    <cofactor evidence="1">
        <name>a divalent metal cation</name>
        <dbReference type="ChEBI" id="CHEBI:60240"/>
    </cofactor>
</comment>
<evidence type="ECO:0000256" key="6">
    <source>
        <dbReference type="ARBA" id="ARBA00022723"/>
    </source>
</evidence>
<dbReference type="GO" id="GO:0046872">
    <property type="term" value="F:metal ion binding"/>
    <property type="evidence" value="ECO:0007669"/>
    <property type="project" value="UniProtKB-KW"/>
</dbReference>
<dbReference type="Gene3D" id="2.30.30.870">
    <property type="entry name" value="Pelota, domain A"/>
    <property type="match status" value="1"/>
</dbReference>
<dbReference type="EMBL" id="AFNH02000515">
    <property type="protein sequence ID" value="EZG67510.1"/>
    <property type="molecule type" value="Genomic_DNA"/>
</dbReference>
<accession>A0A023B7L6</accession>
<dbReference type="OrthoDB" id="10249111at2759"/>
<evidence type="ECO:0000256" key="2">
    <source>
        <dbReference type="ARBA" id="ARBA00004496"/>
    </source>
</evidence>
<dbReference type="OMA" id="DDLWHLK"/>
<dbReference type="VEuPathDB" id="CryptoDB:GNI_068490"/>
<evidence type="ECO:0000256" key="5">
    <source>
        <dbReference type="ARBA" id="ARBA00022490"/>
    </source>
</evidence>
<reference evidence="8" key="1">
    <citation type="submission" date="2013-12" db="EMBL/GenBank/DDBJ databases">
        <authorList>
            <person name="Omoto C.K."/>
            <person name="Sibley D."/>
            <person name="Venepally P."/>
            <person name="Hadjithomas M."/>
            <person name="Karamycheva S."/>
            <person name="Brunk B."/>
            <person name="Roos D."/>
            <person name="Caler E."/>
            <person name="Lorenzi H."/>
        </authorList>
    </citation>
    <scope>NUCLEOTIDE SEQUENCE</scope>
</reference>
<dbReference type="GO" id="GO:0070481">
    <property type="term" value="P:nuclear-transcribed mRNA catabolic process, non-stop decay"/>
    <property type="evidence" value="ECO:0007669"/>
    <property type="project" value="InterPro"/>
</dbReference>
<organism evidence="8 9">
    <name type="scientific">Gregarina niphandrodes</name>
    <name type="common">Septate eugregarine</name>
    <dbReference type="NCBI Taxonomy" id="110365"/>
    <lineage>
        <taxon>Eukaryota</taxon>
        <taxon>Sar</taxon>
        <taxon>Alveolata</taxon>
        <taxon>Apicomplexa</taxon>
        <taxon>Conoidasida</taxon>
        <taxon>Gregarinasina</taxon>
        <taxon>Eugregarinorida</taxon>
        <taxon>Gregarinidae</taxon>
        <taxon>Gregarina</taxon>
    </lineage>
</organism>
<dbReference type="AlphaFoldDB" id="A0A023B7L6"/>
<feature type="domain" description="eRF1/Pelota-like N-terminal" evidence="7">
    <location>
        <begin position="1"/>
        <end position="115"/>
    </location>
</feature>
<dbReference type="GO" id="GO:0071025">
    <property type="term" value="P:RNA surveillance"/>
    <property type="evidence" value="ECO:0007669"/>
    <property type="project" value="InterPro"/>
</dbReference>
<dbReference type="SUPFAM" id="SSF55315">
    <property type="entry name" value="L30e-like"/>
    <property type="match status" value="1"/>
</dbReference>
<evidence type="ECO:0000313" key="9">
    <source>
        <dbReference type="Proteomes" id="UP000019763"/>
    </source>
</evidence>
<comment type="subcellular location">
    <subcellularLocation>
        <location evidence="2">Cytoplasm</location>
    </subcellularLocation>
</comment>
<dbReference type="SMART" id="SM01194">
    <property type="entry name" value="eRF1_1"/>
    <property type="match status" value="1"/>
</dbReference>
<keyword evidence="6" id="KW-0479">Metal-binding</keyword>
<dbReference type="Gene3D" id="3.30.1330.30">
    <property type="match status" value="1"/>
</dbReference>
<gene>
    <name evidence="8" type="ORF">GNI_068490</name>
</gene>
<dbReference type="GO" id="GO:0070651">
    <property type="term" value="P:nonfunctional rRNA decay"/>
    <property type="evidence" value="ECO:0007669"/>
    <property type="project" value="TreeGrafter"/>
</dbReference>
<dbReference type="InterPro" id="IPR004405">
    <property type="entry name" value="TF_pelota"/>
</dbReference>
<dbReference type="InterPro" id="IPR058547">
    <property type="entry name" value="Pelota_N"/>
</dbReference>
<evidence type="ECO:0000259" key="7">
    <source>
        <dbReference type="SMART" id="SM01194"/>
    </source>
</evidence>
<dbReference type="Pfam" id="PF03465">
    <property type="entry name" value="eRF1_3"/>
    <property type="match status" value="1"/>
</dbReference>
<dbReference type="InterPro" id="IPR005141">
    <property type="entry name" value="eRF1_2"/>
</dbReference>
<comment type="caution">
    <text evidence="8">The sequence shown here is derived from an EMBL/GenBank/DDBJ whole genome shotgun (WGS) entry which is preliminary data.</text>
</comment>
<dbReference type="GO" id="GO:0005737">
    <property type="term" value="C:cytoplasm"/>
    <property type="evidence" value="ECO:0007669"/>
    <property type="project" value="UniProtKB-SubCell"/>
</dbReference>
<evidence type="ECO:0000256" key="1">
    <source>
        <dbReference type="ARBA" id="ARBA00001968"/>
    </source>
</evidence>
<dbReference type="eggNOG" id="KOG2869">
    <property type="taxonomic scope" value="Eukaryota"/>
</dbReference>
<evidence type="ECO:0000256" key="3">
    <source>
        <dbReference type="ARBA" id="ARBA00009504"/>
    </source>
</evidence>
<dbReference type="Pfam" id="PF26356">
    <property type="entry name" value="Pelota_N"/>
    <property type="match status" value="1"/>
</dbReference>
<protein>
    <recommendedName>
        <fullName evidence="4">Eukaryotic peptide chain release factor subunit 1</fullName>
    </recommendedName>
</protein>
<sequence length="368" mass="40991">MQETEDTNDLWALYNLVEPHDKVYARTSRKIKKENSDGVVTGVTVKKFNLEIEVTKVDYAPDDASIRIAGQVLTDCEDISLGQYHTIELGVNDTVRLTKIDWDYSARRVLIEATDPKKSAEVGAVLMELGGANLYLLCGSLIKSCGRVQGKVVKANTRNVAFGKTDKAKLKYYEMLAAALNTSFDLTKIRCIILAGKPEVYDDFYEWLFAEQRKGITKGLFIRAGSSGCQATDLEGLLSNEQVSRKLADTRAVCEFQAIQNFHKMKNQDPLRVTYGLAGVYTAGNLGAIDSLIISDRLFKSSNLKVRKYFSELAQQLEHLKAKIIIVSYRGIASHSIQALSDVAAVLRYPVYELEEVDLSCVPRELVP</sequence>
<dbReference type="PANTHER" id="PTHR10853">
    <property type="entry name" value="PELOTA"/>
    <property type="match status" value="1"/>
</dbReference>
<dbReference type="GO" id="GO:0032790">
    <property type="term" value="P:ribosome disassembly"/>
    <property type="evidence" value="ECO:0007669"/>
    <property type="project" value="TreeGrafter"/>
</dbReference>
<name>A0A023B7L6_GRENI</name>
<keyword evidence="5" id="KW-0963">Cytoplasm</keyword>
<dbReference type="GO" id="GO:0070966">
    <property type="term" value="P:nuclear-transcribed mRNA catabolic process, no-go decay"/>
    <property type="evidence" value="ECO:0007669"/>
    <property type="project" value="InterPro"/>
</dbReference>
<dbReference type="InterPro" id="IPR038069">
    <property type="entry name" value="Pelota/DOM34_N"/>
</dbReference>
<proteinExistence type="inferred from homology"/>
<dbReference type="GeneID" id="22912510"/>
<dbReference type="InterPro" id="IPR042226">
    <property type="entry name" value="eFR1_2_sf"/>
</dbReference>
<dbReference type="InterPro" id="IPR005142">
    <property type="entry name" value="eRF1_3"/>
</dbReference>
<dbReference type="SUPFAM" id="SSF159065">
    <property type="entry name" value="Dom34/Pelota N-terminal domain-like"/>
    <property type="match status" value="1"/>
</dbReference>
<comment type="similarity">
    <text evidence="3">Belongs to the eukaryotic release factor 1 family. Pelota subfamily.</text>
</comment>
<dbReference type="Gene3D" id="3.30.420.60">
    <property type="entry name" value="eRF1 domain 2"/>
    <property type="match status" value="1"/>
</dbReference>
<evidence type="ECO:0000313" key="8">
    <source>
        <dbReference type="EMBL" id="EZG67510.1"/>
    </source>
</evidence>
<dbReference type="Proteomes" id="UP000019763">
    <property type="component" value="Unassembled WGS sequence"/>
</dbReference>
<evidence type="ECO:0000256" key="4">
    <source>
        <dbReference type="ARBA" id="ARBA00013382"/>
    </source>
</evidence>
<dbReference type="RefSeq" id="XP_011130225.1">
    <property type="nucleotide sequence ID" value="XM_011131923.1"/>
</dbReference>
<dbReference type="Pfam" id="PF03464">
    <property type="entry name" value="eRF1_2"/>
    <property type="match status" value="1"/>
</dbReference>
<dbReference type="SUPFAM" id="SSF53137">
    <property type="entry name" value="Translational machinery components"/>
    <property type="match status" value="1"/>
</dbReference>
<dbReference type="InterPro" id="IPR029064">
    <property type="entry name" value="Ribosomal_eL30-like_sf"/>
</dbReference>
<keyword evidence="9" id="KW-1185">Reference proteome</keyword>
<dbReference type="PANTHER" id="PTHR10853:SF0">
    <property type="entry name" value="PROTEIN PELOTA HOMOLOG"/>
    <property type="match status" value="1"/>
</dbReference>
<dbReference type="InterPro" id="IPR005140">
    <property type="entry name" value="eRF1_Pelota-like_N"/>
</dbReference>